<evidence type="ECO:0000256" key="8">
    <source>
        <dbReference type="SAM" id="SignalP"/>
    </source>
</evidence>
<dbReference type="Gene3D" id="1.20.1600.10">
    <property type="entry name" value="Outer membrane efflux proteins (OEP)"/>
    <property type="match status" value="1"/>
</dbReference>
<dbReference type="PANTHER" id="PTHR30026">
    <property type="entry name" value="OUTER MEMBRANE PROTEIN TOLC"/>
    <property type="match status" value="1"/>
</dbReference>
<proteinExistence type="inferred from homology"/>
<evidence type="ECO:0000256" key="6">
    <source>
        <dbReference type="ARBA" id="ARBA00023136"/>
    </source>
</evidence>
<evidence type="ECO:0000313" key="9">
    <source>
        <dbReference type="EMBL" id="ACN99018.1"/>
    </source>
</evidence>
<dbReference type="InterPro" id="IPR003423">
    <property type="entry name" value="OMP_efflux"/>
</dbReference>
<dbReference type="OrthoDB" id="13803at2"/>
<evidence type="ECO:0000313" key="10">
    <source>
        <dbReference type="Proteomes" id="UP000001369"/>
    </source>
</evidence>
<keyword evidence="3" id="KW-0813">Transport</keyword>
<dbReference type="InterPro" id="IPR051906">
    <property type="entry name" value="TolC-like"/>
</dbReference>
<dbReference type="Proteomes" id="UP000001369">
    <property type="component" value="Chromosome"/>
</dbReference>
<organism evidence="9 10">
    <name type="scientific">Sulfurihydrogenibium azorense (strain DSM 15241 / OCM 825 / Az-Fu1)</name>
    <dbReference type="NCBI Taxonomy" id="204536"/>
    <lineage>
        <taxon>Bacteria</taxon>
        <taxon>Pseudomonadati</taxon>
        <taxon>Aquificota</taxon>
        <taxon>Aquificia</taxon>
        <taxon>Aquificales</taxon>
        <taxon>Hydrogenothermaceae</taxon>
        <taxon>Sulfurihydrogenibium</taxon>
    </lineage>
</organism>
<comment type="similarity">
    <text evidence="2">Belongs to the outer membrane factor (OMF) (TC 1.B.17) family.</text>
</comment>
<feature type="chain" id="PRO_5002908626" evidence="8">
    <location>
        <begin position="22"/>
        <end position="465"/>
    </location>
</feature>
<evidence type="ECO:0000256" key="4">
    <source>
        <dbReference type="ARBA" id="ARBA00022452"/>
    </source>
</evidence>
<dbReference type="GO" id="GO:0015562">
    <property type="term" value="F:efflux transmembrane transporter activity"/>
    <property type="evidence" value="ECO:0007669"/>
    <property type="project" value="InterPro"/>
</dbReference>
<dbReference type="STRING" id="204536.SULAZ_0500"/>
<reference evidence="9 10" key="1">
    <citation type="journal article" date="2009" name="J. Bacteriol.">
        <title>Complete and draft genome sequences of six members of the Aquificales.</title>
        <authorList>
            <person name="Reysenbach A.L."/>
            <person name="Hamamura N."/>
            <person name="Podar M."/>
            <person name="Griffiths E."/>
            <person name="Ferreira S."/>
            <person name="Hochstein R."/>
            <person name="Heidelberg J."/>
            <person name="Johnson J."/>
            <person name="Mead D."/>
            <person name="Pohorille A."/>
            <person name="Sarmiento M."/>
            <person name="Schweighofer K."/>
            <person name="Seshadri R."/>
            <person name="Voytek M.A."/>
        </authorList>
    </citation>
    <scope>NUCLEOTIDE SEQUENCE [LARGE SCALE GENOMIC DNA]</scope>
    <source>
        <strain evidence="10">Az-Fu1 / DSM 15241 / OCM 825</strain>
    </source>
</reference>
<dbReference type="GO" id="GO:1990281">
    <property type="term" value="C:efflux pump complex"/>
    <property type="evidence" value="ECO:0007669"/>
    <property type="project" value="TreeGrafter"/>
</dbReference>
<evidence type="ECO:0000256" key="5">
    <source>
        <dbReference type="ARBA" id="ARBA00022692"/>
    </source>
</evidence>
<sequence>MKKNKSLSLLIVSFLTASSFAKEVSLEEAIQTGLQNNYEVKASEKMLKSKEYAYQSAKGYMYPSLNFSEMFMRTNEPGYAMWNTMSQKKLDFMTSSKFVDMTALNPMFGNMFAKPSYPEVNSWRTKIELQLPIYTGGKISSGIEMAKRDYESSKHEYTRSKEKAIYDISKAYYGALLAKEAIKLANQAYKDAEKHYQTAQSMVKNGLAIPADELRAKVYMSEMSAKIKEAENNYLVAKRGLLLAMGLDKVDPTEIDVVGNLVCENVEKPVGEYQDYALSHRSDLLAVREKIKMAQKYVDFNKSDLLPTVGAFASYELNDGKWMLGNEGKWWMAGVALNWKVFDGFQSFNKYKSAKEMYDHYKQQEKGFEEFIKFNVYKAYKDYLTSKDKLKTEMDNVRYAEEILKVTETRYKNQLASMIDLLDTQTMYDKIKFDKAQAEYNCQLLVLELKYQSGLLIQENQKRGE</sequence>
<dbReference type="SUPFAM" id="SSF56954">
    <property type="entry name" value="Outer membrane efflux proteins (OEP)"/>
    <property type="match status" value="1"/>
</dbReference>
<keyword evidence="4" id="KW-1134">Transmembrane beta strand</keyword>
<gene>
    <name evidence="9" type="ordered locus">SULAZ_0500</name>
</gene>
<dbReference type="GO" id="GO:0015288">
    <property type="term" value="F:porin activity"/>
    <property type="evidence" value="ECO:0007669"/>
    <property type="project" value="TreeGrafter"/>
</dbReference>
<keyword evidence="5" id="KW-0812">Transmembrane</keyword>
<comment type="subcellular location">
    <subcellularLocation>
        <location evidence="1">Cell outer membrane</location>
    </subcellularLocation>
</comment>
<dbReference type="RefSeq" id="WP_012674338.1">
    <property type="nucleotide sequence ID" value="NC_012438.1"/>
</dbReference>
<dbReference type="PANTHER" id="PTHR30026:SF21">
    <property type="entry name" value="SLR1270 PROTEIN"/>
    <property type="match status" value="1"/>
</dbReference>
<evidence type="ECO:0000256" key="3">
    <source>
        <dbReference type="ARBA" id="ARBA00022448"/>
    </source>
</evidence>
<evidence type="ECO:0000256" key="7">
    <source>
        <dbReference type="ARBA" id="ARBA00023237"/>
    </source>
</evidence>
<keyword evidence="8" id="KW-0732">Signal</keyword>
<name>C1DTQ5_SULAA</name>
<dbReference type="GO" id="GO:0009279">
    <property type="term" value="C:cell outer membrane"/>
    <property type="evidence" value="ECO:0007669"/>
    <property type="project" value="UniProtKB-SubCell"/>
</dbReference>
<keyword evidence="6" id="KW-0472">Membrane</keyword>
<keyword evidence="7" id="KW-0998">Cell outer membrane</keyword>
<dbReference type="AlphaFoldDB" id="C1DTQ5"/>
<dbReference type="Pfam" id="PF02321">
    <property type="entry name" value="OEP"/>
    <property type="match status" value="2"/>
</dbReference>
<evidence type="ECO:0000256" key="2">
    <source>
        <dbReference type="ARBA" id="ARBA00007613"/>
    </source>
</evidence>
<protein>
    <submittedName>
        <fullName evidence="9">Outer membrane efflux protein</fullName>
    </submittedName>
</protein>
<dbReference type="eggNOG" id="COG1538">
    <property type="taxonomic scope" value="Bacteria"/>
</dbReference>
<feature type="signal peptide" evidence="8">
    <location>
        <begin position="1"/>
        <end position="21"/>
    </location>
</feature>
<evidence type="ECO:0000256" key="1">
    <source>
        <dbReference type="ARBA" id="ARBA00004442"/>
    </source>
</evidence>
<dbReference type="KEGG" id="saf:SULAZ_0500"/>
<dbReference type="EMBL" id="CP001229">
    <property type="protein sequence ID" value="ACN99018.1"/>
    <property type="molecule type" value="Genomic_DNA"/>
</dbReference>
<accession>C1DTQ5</accession>
<keyword evidence="10" id="KW-1185">Reference proteome</keyword>
<dbReference type="HOGENOM" id="CLU_012817_10_3_0"/>